<dbReference type="NCBIfam" id="TIGR01707">
    <property type="entry name" value="gspI"/>
    <property type="match status" value="1"/>
</dbReference>
<feature type="transmembrane region" description="Helical" evidence="9">
    <location>
        <begin position="12"/>
        <end position="32"/>
    </location>
</feature>
<dbReference type="InterPro" id="IPR003413">
    <property type="entry name" value="T2SS_GspI_C"/>
</dbReference>
<dbReference type="NCBIfam" id="TIGR02532">
    <property type="entry name" value="IV_pilin_GFxxxE"/>
    <property type="match status" value="1"/>
</dbReference>
<protein>
    <recommendedName>
        <fullName evidence="9">Type II secretion system protein I</fullName>
        <shortName evidence="9">T2SS minor pseudopilin I</shortName>
    </recommendedName>
</protein>
<evidence type="ECO:0000256" key="7">
    <source>
        <dbReference type="ARBA" id="ARBA00022989"/>
    </source>
</evidence>
<evidence type="ECO:0000256" key="6">
    <source>
        <dbReference type="ARBA" id="ARBA00022692"/>
    </source>
</evidence>
<evidence type="ECO:0000256" key="2">
    <source>
        <dbReference type="ARBA" id="ARBA00008358"/>
    </source>
</evidence>
<comment type="PTM">
    <text evidence="9">Cleaved by prepilin peptidase.</text>
</comment>
<dbReference type="InterPro" id="IPR045584">
    <property type="entry name" value="Pilin-like"/>
</dbReference>
<dbReference type="PANTHER" id="PTHR38779">
    <property type="entry name" value="TYPE II SECRETION SYSTEM PROTEIN I-RELATED"/>
    <property type="match status" value="1"/>
</dbReference>
<evidence type="ECO:0000256" key="5">
    <source>
        <dbReference type="ARBA" id="ARBA00022519"/>
    </source>
</evidence>
<comment type="caution">
    <text evidence="11">The sequence shown here is derived from an EMBL/GenBank/DDBJ whole genome shotgun (WGS) entry which is preliminary data.</text>
</comment>
<gene>
    <name evidence="11" type="primary">gspI</name>
    <name evidence="11" type="ORF">ISR29_06020</name>
</gene>
<evidence type="ECO:0000313" key="11">
    <source>
        <dbReference type="EMBL" id="MBL6903741.1"/>
    </source>
</evidence>
<keyword evidence="7 9" id="KW-1133">Transmembrane helix</keyword>
<evidence type="ECO:0000313" key="12">
    <source>
        <dbReference type="Proteomes" id="UP000705230"/>
    </source>
</evidence>
<dbReference type="SUPFAM" id="SSF54523">
    <property type="entry name" value="Pili subunits"/>
    <property type="match status" value="1"/>
</dbReference>
<evidence type="ECO:0000256" key="8">
    <source>
        <dbReference type="ARBA" id="ARBA00023136"/>
    </source>
</evidence>
<evidence type="ECO:0000256" key="3">
    <source>
        <dbReference type="ARBA" id="ARBA00022475"/>
    </source>
</evidence>
<dbReference type="Pfam" id="PF07963">
    <property type="entry name" value="N_methyl"/>
    <property type="match status" value="1"/>
</dbReference>
<dbReference type="AlphaFoldDB" id="A0A937M338"/>
<dbReference type="GO" id="GO:0015627">
    <property type="term" value="C:type II protein secretion system complex"/>
    <property type="evidence" value="ECO:0007669"/>
    <property type="project" value="UniProtKB-UniRule"/>
</dbReference>
<sequence>MKQNSSKGFSLLEVAIALLILSTSVIAIYQVISSSTISTFELEDRYIAREIGNNRVALMNTIDIPQGTGTREGVIDMAGFEWEWREEIEKGPAINIYQYSILIKKKTASNYIYEARGYLVKK</sequence>
<keyword evidence="8 9" id="KW-0472">Membrane</keyword>
<evidence type="ECO:0000256" key="4">
    <source>
        <dbReference type="ARBA" id="ARBA00022481"/>
    </source>
</evidence>
<name>A0A937M338_9GAMM</name>
<comment type="similarity">
    <text evidence="2 9">Belongs to the GSP I family.</text>
</comment>
<accession>A0A937M338</accession>
<dbReference type="Proteomes" id="UP000705230">
    <property type="component" value="Unassembled WGS sequence"/>
</dbReference>
<dbReference type="Gene3D" id="3.30.1300.30">
    <property type="entry name" value="GSPII I/J protein-like"/>
    <property type="match status" value="1"/>
</dbReference>
<organism evidence="11 12">
    <name type="scientific">SAR86 cluster bacterium</name>
    <dbReference type="NCBI Taxonomy" id="2030880"/>
    <lineage>
        <taxon>Bacteria</taxon>
        <taxon>Pseudomonadati</taxon>
        <taxon>Pseudomonadota</taxon>
        <taxon>Gammaproteobacteria</taxon>
        <taxon>SAR86 cluster</taxon>
    </lineage>
</organism>
<dbReference type="Pfam" id="PF02501">
    <property type="entry name" value="T2SSI"/>
    <property type="match status" value="1"/>
</dbReference>
<comment type="function">
    <text evidence="9">Component of the type II secretion system required for the energy-dependent secretion of extracellular factors such as proteases and toxins from the periplasm.</text>
</comment>
<keyword evidence="3" id="KW-1003">Cell membrane</keyword>
<evidence type="ECO:0000256" key="1">
    <source>
        <dbReference type="ARBA" id="ARBA00004377"/>
    </source>
</evidence>
<dbReference type="InterPro" id="IPR010052">
    <property type="entry name" value="T2SS_protein-GspI"/>
</dbReference>
<proteinExistence type="inferred from homology"/>
<dbReference type="GO" id="GO:0015628">
    <property type="term" value="P:protein secretion by the type II secretion system"/>
    <property type="evidence" value="ECO:0007669"/>
    <property type="project" value="UniProtKB-UniRule"/>
</dbReference>
<dbReference type="InterPro" id="IPR012902">
    <property type="entry name" value="N_methyl_site"/>
</dbReference>
<evidence type="ECO:0000256" key="9">
    <source>
        <dbReference type="RuleBase" id="RU368030"/>
    </source>
</evidence>
<keyword evidence="4 9" id="KW-0488">Methylation</keyword>
<evidence type="ECO:0000259" key="10">
    <source>
        <dbReference type="Pfam" id="PF02501"/>
    </source>
</evidence>
<keyword evidence="5 9" id="KW-0997">Cell inner membrane</keyword>
<comment type="subcellular location">
    <subcellularLocation>
        <location evidence="1 9">Cell inner membrane</location>
        <topology evidence="1 9">Single-pass membrane protein</topology>
    </subcellularLocation>
</comment>
<dbReference type="GO" id="GO:0005886">
    <property type="term" value="C:plasma membrane"/>
    <property type="evidence" value="ECO:0007669"/>
    <property type="project" value="UniProtKB-SubCell"/>
</dbReference>
<comment type="subunit">
    <text evidence="9">Type II secretion is composed of four main components: the outer membrane complex, the inner membrane complex, the cytoplasmic secretion ATPase and the periplasm-spanning pseudopilus.</text>
</comment>
<dbReference type="EMBL" id="JADHSG010000013">
    <property type="protein sequence ID" value="MBL6903741.1"/>
    <property type="molecule type" value="Genomic_DNA"/>
</dbReference>
<keyword evidence="6 9" id="KW-0812">Transmembrane</keyword>
<feature type="domain" description="Type II secretion system protein GspI C-terminal" evidence="10">
    <location>
        <begin position="42"/>
        <end position="119"/>
    </location>
</feature>
<dbReference type="PANTHER" id="PTHR38779:SF2">
    <property type="entry name" value="TYPE II SECRETION SYSTEM PROTEIN I-RELATED"/>
    <property type="match status" value="1"/>
</dbReference>
<dbReference type="PROSITE" id="PS00409">
    <property type="entry name" value="PROKAR_NTER_METHYL"/>
    <property type="match status" value="1"/>
</dbReference>
<reference evidence="11" key="1">
    <citation type="submission" date="2020-10" db="EMBL/GenBank/DDBJ databases">
        <title>Microbiome of the Black Sea water column analyzed by genome centric metagenomics.</title>
        <authorList>
            <person name="Cabello-Yeves P.J."/>
            <person name="Callieri C."/>
            <person name="Picazo A."/>
            <person name="Mehrshad M."/>
            <person name="Haro-Moreno J.M."/>
            <person name="Roda-Garcia J."/>
            <person name="Dzembekova N."/>
            <person name="Slabakova V."/>
            <person name="Slabakova N."/>
            <person name="Moncheva S."/>
            <person name="Rodriguez-Valera F."/>
        </authorList>
    </citation>
    <scope>NUCLEOTIDE SEQUENCE</scope>
    <source>
        <strain evidence="11">BS30m-G43</strain>
    </source>
</reference>